<dbReference type="EMBL" id="JAZHXJ010000170">
    <property type="protein sequence ID" value="KAL1870782.1"/>
    <property type="molecule type" value="Genomic_DNA"/>
</dbReference>
<dbReference type="InterPro" id="IPR027417">
    <property type="entry name" value="P-loop_NTPase"/>
</dbReference>
<feature type="compositionally biased region" description="Polar residues" evidence="2">
    <location>
        <begin position="77"/>
        <end position="89"/>
    </location>
</feature>
<comment type="caution">
    <text evidence="5">The sequence shown here is derived from an EMBL/GenBank/DDBJ whole genome shotgun (WGS) entry which is preliminary data.</text>
</comment>
<evidence type="ECO:0000256" key="1">
    <source>
        <dbReference type="ARBA" id="ARBA00022806"/>
    </source>
</evidence>
<evidence type="ECO:0000313" key="6">
    <source>
        <dbReference type="Proteomes" id="UP001586593"/>
    </source>
</evidence>
<dbReference type="PANTHER" id="PTHR10887">
    <property type="entry name" value="DNA2/NAM7 HELICASE FAMILY"/>
    <property type="match status" value="1"/>
</dbReference>
<proteinExistence type="predicted"/>
<dbReference type="InterPro" id="IPR041679">
    <property type="entry name" value="DNA2/NAM7-like_C"/>
</dbReference>
<keyword evidence="1" id="KW-0347">Helicase</keyword>
<feature type="domain" description="DNA2/NAM7 helicase-like C-terminal" evidence="4">
    <location>
        <begin position="657"/>
        <end position="840"/>
    </location>
</feature>
<dbReference type="Proteomes" id="UP001586593">
    <property type="component" value="Unassembled WGS sequence"/>
</dbReference>
<reference evidence="5 6" key="1">
    <citation type="journal article" date="2024" name="Commun. Biol.">
        <title>Comparative genomic analysis of thermophilic fungi reveals convergent evolutionary adaptations and gene losses.</title>
        <authorList>
            <person name="Steindorff A.S."/>
            <person name="Aguilar-Pontes M.V."/>
            <person name="Robinson A.J."/>
            <person name="Andreopoulos B."/>
            <person name="LaButti K."/>
            <person name="Kuo A."/>
            <person name="Mondo S."/>
            <person name="Riley R."/>
            <person name="Otillar R."/>
            <person name="Haridas S."/>
            <person name="Lipzen A."/>
            <person name="Grimwood J."/>
            <person name="Schmutz J."/>
            <person name="Clum A."/>
            <person name="Reid I.D."/>
            <person name="Moisan M.C."/>
            <person name="Butler G."/>
            <person name="Nguyen T.T.M."/>
            <person name="Dewar K."/>
            <person name="Conant G."/>
            <person name="Drula E."/>
            <person name="Henrissat B."/>
            <person name="Hansel C."/>
            <person name="Singer S."/>
            <person name="Hutchinson M.I."/>
            <person name="de Vries R.P."/>
            <person name="Natvig D.O."/>
            <person name="Powell A.J."/>
            <person name="Tsang A."/>
            <person name="Grigoriev I.V."/>
        </authorList>
    </citation>
    <scope>NUCLEOTIDE SEQUENCE [LARGE SCALE GENOMIC DNA]</scope>
    <source>
        <strain evidence="5 6">ATCC 24622</strain>
    </source>
</reference>
<dbReference type="PANTHER" id="PTHR10887:SF322">
    <property type="entry name" value="HELICASE MOV-10"/>
    <property type="match status" value="1"/>
</dbReference>
<organism evidence="5 6">
    <name type="scientific">Phialemonium thermophilum</name>
    <dbReference type="NCBI Taxonomy" id="223376"/>
    <lineage>
        <taxon>Eukaryota</taxon>
        <taxon>Fungi</taxon>
        <taxon>Dikarya</taxon>
        <taxon>Ascomycota</taxon>
        <taxon>Pezizomycotina</taxon>
        <taxon>Sordariomycetes</taxon>
        <taxon>Sordariomycetidae</taxon>
        <taxon>Cephalothecales</taxon>
        <taxon>Cephalothecaceae</taxon>
        <taxon>Phialemonium</taxon>
    </lineage>
</organism>
<dbReference type="SUPFAM" id="SSF52540">
    <property type="entry name" value="P-loop containing nucleoside triphosphate hydrolases"/>
    <property type="match status" value="1"/>
</dbReference>
<gene>
    <name evidence="5" type="ORF">VTK73DRAFT_2506</name>
</gene>
<keyword evidence="1" id="KW-0547">Nucleotide-binding</keyword>
<keyword evidence="1" id="KW-0378">Hydrolase</keyword>
<dbReference type="InterPro" id="IPR045055">
    <property type="entry name" value="DNA2/NAM7-like"/>
</dbReference>
<evidence type="ECO:0000259" key="3">
    <source>
        <dbReference type="Pfam" id="PF13086"/>
    </source>
</evidence>
<evidence type="ECO:0000313" key="5">
    <source>
        <dbReference type="EMBL" id="KAL1870782.1"/>
    </source>
</evidence>
<sequence length="931" mass="103044">MGVPSTVPTSRAKSQAVVIVSSKMGSHNPSHRGPQQQLGNQACATAVLGNPTERVTKNSGPLSADSVSEDTAHHRTTLASGSGSDSATTPDDDFEWSFDVYAPPFVPEWLRRVNDLDGAVYLTAPSKTIDFGAFVTENLIPNLLPPVPTPLIPSLDKAPSLTPKQYEAHFRFHLESEIEFQEKENASHSIYAHTVEVEFSEAGTARCLILVPGLRENSPYVEEDDVVELRQLRASFPPGSSPYLQYRGASGSFLPQEWTGTIFSGRVDAIVRSREILVVRVDGLTPLTALPVPVVHPPSRLYVKFNIRFPVPRERYLHLEHALSQIQLALRAAGTSTSNASKEEGTGRSFKDLHGNQYWIQSMLFPTEADCDVQTSLNTGFFNLHFFDDVLNWEQRRAVDNVCSQNYGVLPYLVSGPPGTGKTKTLIEMALQLVHRGDKISHILMCAPSEPASDTLAERLQAHLNPQELLRLNRPSRTFSEVPDALLPYCCISNDVFALPPLAELMKYKVVVTSCRDASMLMYSRLTNSDLYATEYGFRSMVHPFSKGPSVAQLHWSALLIDEAAQAMEPEALVPLFIVAPPLVAADLEVTPLVIMAGDQYQLGPRTSAPATPLKRSLFARLFSRAVYAKHPLARGKTGELPPPLSKSMLPILRPPFTNLIRNYRSHPAILAVPSSLFYHDTLEAEASDTDRLASWDGWRGRGWPVLFHNNMSRDDLERDSGGWYNGGEAELACQYAQRLVASGLVAEEEVCIMSPFKAQVGRLRTTIRGANYSLWGVNVGPTEAFQGLEHGVVILCVTRSRRRFVKRDQSLDWGIIRMPNKMNVALTRAKFGLIIIGSREILQEDPNWRAVLDFCDRNGLVVEEEDKASAMEGERAGEQRFDSALPHSENGGYNAGQLTRIEKMLLAKEEATVLMEHPVLGAHTGYHDHL</sequence>
<name>A0ABR3X4E0_9PEZI</name>
<evidence type="ECO:0008006" key="7">
    <source>
        <dbReference type="Google" id="ProtNLM"/>
    </source>
</evidence>
<keyword evidence="6" id="KW-1185">Reference proteome</keyword>
<keyword evidence="1" id="KW-0067">ATP-binding</keyword>
<dbReference type="InterPro" id="IPR041677">
    <property type="entry name" value="DNA2/NAM7_AAA_11"/>
</dbReference>
<dbReference type="Pfam" id="PF13087">
    <property type="entry name" value="AAA_12"/>
    <property type="match status" value="1"/>
</dbReference>
<feature type="region of interest" description="Disordered" evidence="2">
    <location>
        <begin position="52"/>
        <end position="90"/>
    </location>
</feature>
<dbReference type="InterPro" id="IPR047187">
    <property type="entry name" value="SF1_C_Upf1"/>
</dbReference>
<protein>
    <recommendedName>
        <fullName evidence="7">RNA helicase</fullName>
    </recommendedName>
</protein>
<dbReference type="Pfam" id="PF13086">
    <property type="entry name" value="AAA_11"/>
    <property type="match status" value="1"/>
</dbReference>
<dbReference type="CDD" id="cd18808">
    <property type="entry name" value="SF1_C_Upf1"/>
    <property type="match status" value="1"/>
</dbReference>
<feature type="domain" description="DNA2/NAM7 helicase helicase" evidence="3">
    <location>
        <begin position="391"/>
        <end position="476"/>
    </location>
</feature>
<evidence type="ECO:0000259" key="4">
    <source>
        <dbReference type="Pfam" id="PF13087"/>
    </source>
</evidence>
<evidence type="ECO:0000256" key="2">
    <source>
        <dbReference type="SAM" id="MobiDB-lite"/>
    </source>
</evidence>
<dbReference type="Gene3D" id="3.40.50.300">
    <property type="entry name" value="P-loop containing nucleotide triphosphate hydrolases"/>
    <property type="match status" value="2"/>
</dbReference>
<accession>A0ABR3X4E0</accession>